<dbReference type="AlphaFoldDB" id="A0A450TF64"/>
<gene>
    <name evidence="1" type="ORF">BECKDK2373B_GA0170837_115317</name>
</gene>
<reference evidence="1" key="1">
    <citation type="submission" date="2019-02" db="EMBL/GenBank/DDBJ databases">
        <authorList>
            <person name="Gruber-Vodicka R. H."/>
            <person name="Seah K. B. B."/>
        </authorList>
    </citation>
    <scope>NUCLEOTIDE SEQUENCE</scope>
    <source>
        <strain evidence="1">BECK_DK47</strain>
    </source>
</reference>
<accession>A0A450TF64</accession>
<name>A0A450TF64_9GAMM</name>
<evidence type="ECO:0000313" key="1">
    <source>
        <dbReference type="EMBL" id="VFJ65774.1"/>
    </source>
</evidence>
<protein>
    <submittedName>
        <fullName evidence="1">Uncharacterized protein</fullName>
    </submittedName>
</protein>
<proteinExistence type="predicted"/>
<organism evidence="1">
    <name type="scientific">Candidatus Kentrum sp. DK</name>
    <dbReference type="NCBI Taxonomy" id="2126562"/>
    <lineage>
        <taxon>Bacteria</taxon>
        <taxon>Pseudomonadati</taxon>
        <taxon>Pseudomonadota</taxon>
        <taxon>Gammaproteobacteria</taxon>
        <taxon>Candidatus Kentrum</taxon>
    </lineage>
</organism>
<dbReference type="EMBL" id="CAADEX010000153">
    <property type="protein sequence ID" value="VFJ65774.1"/>
    <property type="molecule type" value="Genomic_DNA"/>
</dbReference>
<sequence>MQRDVHVIDESNTKILMNLCYGKVQPANYDKWEINFQEIENAEQEKEVLNKLNEYASTVHFPNVERLGVKVKFCGVHVLLKDRAFGHVALTYKVIESSGWTRKISIHLRDPIVPSSYYEFVFTFLFMGSFREYCRYTGVMDDLALSVSLIPKLQRTGIRYLS</sequence>